<dbReference type="PROSITE" id="PS51141">
    <property type="entry name" value="ZF_SBP"/>
    <property type="match status" value="1"/>
</dbReference>
<protein>
    <submittedName>
        <fullName evidence="13">Squamosa promoter-binding-like protein 16</fullName>
    </submittedName>
</protein>
<evidence type="ECO:0000256" key="4">
    <source>
        <dbReference type="ARBA" id="ARBA00022833"/>
    </source>
</evidence>
<evidence type="ECO:0000256" key="2">
    <source>
        <dbReference type="ARBA" id="ARBA00022723"/>
    </source>
</evidence>
<dbReference type="SUPFAM" id="SSF103612">
    <property type="entry name" value="SBT domain"/>
    <property type="match status" value="1"/>
</dbReference>
<dbReference type="EMBL" id="JACGWJ010000012">
    <property type="protein sequence ID" value="KAL0385334.1"/>
    <property type="molecule type" value="Genomic_DNA"/>
</dbReference>
<dbReference type="GO" id="GO:0008270">
    <property type="term" value="F:zinc ion binding"/>
    <property type="evidence" value="ECO:0007669"/>
    <property type="project" value="UniProtKB-KW"/>
</dbReference>
<sequence length="413" mass="46180">MESLSENEWLRRLSQSSPFALVLIVSLSCPEAFNIHICILVDEYGNNVGNREVQKDCDIEKNRLILRNCLSFRSFKDSEIAVPHNGTIILFGVIKRAKAPGNIAQVAHCLVDGCNADLSLCRDYHRRHKVCEIHSKTPKVTIGGREQRFCQQCSRFHSLVEFDEGKRSCRKRLDGHNRRRRKPQPDSLSRNSGLVFSNQQGLSGTRLLSFTSPQILPSAVVDSSWPGVVKAENEMLMYSNQQQQQHLNYIERRNSFPDQCSAHNYKVVNNQLQFMQGSDRAVQEASICQPLLDPNAASGSNNCSSHKIFSDGLNQVVDSDRALSLLSSAQPITREFGLNPTDSLPQAQSLVHNLHYSGLAQYPFIQESKPVVSATDDSHGSNASTVNFPEMFQQGPEGSSTCGSHQTLTFMWE</sequence>
<dbReference type="InterPro" id="IPR044817">
    <property type="entry name" value="SBP-like"/>
</dbReference>
<reference evidence="13" key="1">
    <citation type="submission" date="2020-06" db="EMBL/GenBank/DDBJ databases">
        <authorList>
            <person name="Li T."/>
            <person name="Hu X."/>
            <person name="Zhang T."/>
            <person name="Song X."/>
            <person name="Zhang H."/>
            <person name="Dai N."/>
            <person name="Sheng W."/>
            <person name="Hou X."/>
            <person name="Wei L."/>
        </authorList>
    </citation>
    <scope>NUCLEOTIDE SEQUENCE</scope>
    <source>
        <strain evidence="13">G02</strain>
        <tissue evidence="13">Leaf</tissue>
    </source>
</reference>
<dbReference type="PANTHER" id="PTHR31251">
    <property type="entry name" value="SQUAMOSA PROMOTER-BINDING-LIKE PROTEIN 4"/>
    <property type="match status" value="1"/>
</dbReference>
<evidence type="ECO:0000256" key="5">
    <source>
        <dbReference type="ARBA" id="ARBA00023015"/>
    </source>
</evidence>
<dbReference type="Gene3D" id="4.10.1100.10">
    <property type="entry name" value="Transcription factor, SBP-box domain"/>
    <property type="match status" value="1"/>
</dbReference>
<evidence type="ECO:0000313" key="13">
    <source>
        <dbReference type="EMBL" id="KAL0385334.1"/>
    </source>
</evidence>
<keyword evidence="6" id="KW-0238">DNA-binding</keyword>
<gene>
    <name evidence="13" type="ORF">Sradi_2927700</name>
</gene>
<dbReference type="InterPro" id="IPR036893">
    <property type="entry name" value="SBP_sf"/>
</dbReference>
<keyword evidence="2" id="KW-0479">Metal-binding</keyword>
<comment type="caution">
    <text evidence="13">The sequence shown here is derived from an EMBL/GenBank/DDBJ whole genome shotgun (WGS) entry which is preliminary data.</text>
</comment>
<evidence type="ECO:0000256" key="7">
    <source>
        <dbReference type="ARBA" id="ARBA00023163"/>
    </source>
</evidence>
<proteinExistence type="predicted"/>
<feature type="domain" description="SBP-type" evidence="12">
    <location>
        <begin position="106"/>
        <end position="183"/>
    </location>
</feature>
<evidence type="ECO:0000256" key="11">
    <source>
        <dbReference type="SAM" id="MobiDB-lite"/>
    </source>
</evidence>
<feature type="region of interest" description="Disordered" evidence="11">
    <location>
        <begin position="173"/>
        <end position="195"/>
    </location>
</feature>
<dbReference type="PANTHER" id="PTHR31251:SF208">
    <property type="entry name" value="SQUAMOSA PROMOTER-BINDING-LIKE PROTEIN 18"/>
    <property type="match status" value="1"/>
</dbReference>
<dbReference type="AlphaFoldDB" id="A0AAW2RYW5"/>
<keyword evidence="7" id="KW-0804">Transcription</keyword>
<comment type="subcellular location">
    <subcellularLocation>
        <location evidence="1">Nucleus</location>
    </subcellularLocation>
</comment>
<evidence type="ECO:0000259" key="12">
    <source>
        <dbReference type="PROSITE" id="PS51141"/>
    </source>
</evidence>
<evidence type="ECO:0000256" key="6">
    <source>
        <dbReference type="ARBA" id="ARBA00023125"/>
    </source>
</evidence>
<dbReference type="Pfam" id="PF03110">
    <property type="entry name" value="SBP"/>
    <property type="match status" value="1"/>
</dbReference>
<reference evidence="13" key="2">
    <citation type="journal article" date="2024" name="Plant">
        <title>Genomic evolution and insights into agronomic trait innovations of Sesamum species.</title>
        <authorList>
            <person name="Miao H."/>
            <person name="Wang L."/>
            <person name="Qu L."/>
            <person name="Liu H."/>
            <person name="Sun Y."/>
            <person name="Le M."/>
            <person name="Wang Q."/>
            <person name="Wei S."/>
            <person name="Zheng Y."/>
            <person name="Lin W."/>
            <person name="Duan Y."/>
            <person name="Cao H."/>
            <person name="Xiong S."/>
            <person name="Wang X."/>
            <person name="Wei L."/>
            <person name="Li C."/>
            <person name="Ma Q."/>
            <person name="Ju M."/>
            <person name="Zhao R."/>
            <person name="Li G."/>
            <person name="Mu C."/>
            <person name="Tian Q."/>
            <person name="Mei H."/>
            <person name="Zhang T."/>
            <person name="Gao T."/>
            <person name="Zhang H."/>
        </authorList>
    </citation>
    <scope>NUCLEOTIDE SEQUENCE</scope>
    <source>
        <strain evidence="13">G02</strain>
    </source>
</reference>
<evidence type="ECO:0000256" key="10">
    <source>
        <dbReference type="PROSITE-ProRule" id="PRU00470"/>
    </source>
</evidence>
<comment type="function">
    <text evidence="9">Probable transcriptional factor. Binds to the promoter of the SQUAMOSA gene.</text>
</comment>
<keyword evidence="8" id="KW-0539">Nucleus</keyword>
<evidence type="ECO:0000256" key="1">
    <source>
        <dbReference type="ARBA" id="ARBA00004123"/>
    </source>
</evidence>
<keyword evidence="4" id="KW-0862">Zinc</keyword>
<accession>A0AAW2RYW5</accession>
<dbReference type="GO" id="GO:0005634">
    <property type="term" value="C:nucleus"/>
    <property type="evidence" value="ECO:0007669"/>
    <property type="project" value="UniProtKB-SubCell"/>
</dbReference>
<organism evidence="13">
    <name type="scientific">Sesamum radiatum</name>
    <name type="common">Black benniseed</name>
    <dbReference type="NCBI Taxonomy" id="300843"/>
    <lineage>
        <taxon>Eukaryota</taxon>
        <taxon>Viridiplantae</taxon>
        <taxon>Streptophyta</taxon>
        <taxon>Embryophyta</taxon>
        <taxon>Tracheophyta</taxon>
        <taxon>Spermatophyta</taxon>
        <taxon>Magnoliopsida</taxon>
        <taxon>eudicotyledons</taxon>
        <taxon>Gunneridae</taxon>
        <taxon>Pentapetalae</taxon>
        <taxon>asterids</taxon>
        <taxon>lamiids</taxon>
        <taxon>Lamiales</taxon>
        <taxon>Pedaliaceae</taxon>
        <taxon>Sesamum</taxon>
    </lineage>
</organism>
<evidence type="ECO:0000256" key="3">
    <source>
        <dbReference type="ARBA" id="ARBA00022771"/>
    </source>
</evidence>
<dbReference type="FunFam" id="4.10.1100.10:FF:000001">
    <property type="entry name" value="Squamosa promoter-binding-like protein 14"/>
    <property type="match status" value="1"/>
</dbReference>
<evidence type="ECO:0000256" key="9">
    <source>
        <dbReference type="ARBA" id="ARBA00056472"/>
    </source>
</evidence>
<keyword evidence="3 10" id="KW-0863">Zinc-finger</keyword>
<evidence type="ECO:0000256" key="8">
    <source>
        <dbReference type="ARBA" id="ARBA00023242"/>
    </source>
</evidence>
<dbReference type="GO" id="GO:0003677">
    <property type="term" value="F:DNA binding"/>
    <property type="evidence" value="ECO:0007669"/>
    <property type="project" value="UniProtKB-KW"/>
</dbReference>
<feature type="compositionally biased region" description="Polar residues" evidence="11">
    <location>
        <begin position="186"/>
        <end position="195"/>
    </location>
</feature>
<keyword evidence="5" id="KW-0805">Transcription regulation</keyword>
<name>A0AAW2RYW5_SESRA</name>
<dbReference type="InterPro" id="IPR004333">
    <property type="entry name" value="SBP_dom"/>
</dbReference>